<protein>
    <submittedName>
        <fullName evidence="1">Uncharacterized protein</fullName>
    </submittedName>
</protein>
<dbReference type="AlphaFoldDB" id="A0A4P9Z238"/>
<feature type="non-terminal residue" evidence="1">
    <location>
        <position position="78"/>
    </location>
</feature>
<dbReference type="OrthoDB" id="2158148at2759"/>
<name>A0A4P9Z238_9FUNG</name>
<sequence>SWRDVGTSIEQMDSLYGASFGHWLKCEENVTMTSNYLYRIANDYPIDRIANALKWLFSGWTLASIAVVVRHVTIDWVD</sequence>
<accession>A0A4P9Z238</accession>
<dbReference type="EMBL" id="KZ989534">
    <property type="protein sequence ID" value="RKP26032.1"/>
    <property type="molecule type" value="Genomic_DNA"/>
</dbReference>
<keyword evidence="2" id="KW-1185">Reference proteome</keyword>
<feature type="non-terminal residue" evidence="1">
    <location>
        <position position="1"/>
    </location>
</feature>
<reference evidence="2" key="1">
    <citation type="journal article" date="2018" name="Nat. Microbiol.">
        <title>Leveraging single-cell genomics to expand the fungal tree of life.</title>
        <authorList>
            <person name="Ahrendt S.R."/>
            <person name="Quandt C.A."/>
            <person name="Ciobanu D."/>
            <person name="Clum A."/>
            <person name="Salamov A."/>
            <person name="Andreopoulos B."/>
            <person name="Cheng J.F."/>
            <person name="Woyke T."/>
            <person name="Pelin A."/>
            <person name="Henrissat B."/>
            <person name="Reynolds N.K."/>
            <person name="Benny G.L."/>
            <person name="Smith M.E."/>
            <person name="James T.Y."/>
            <person name="Grigoriev I.V."/>
        </authorList>
    </citation>
    <scope>NUCLEOTIDE SEQUENCE [LARGE SCALE GENOMIC DNA]</scope>
    <source>
        <strain evidence="2">Benny S71-1</strain>
    </source>
</reference>
<evidence type="ECO:0000313" key="2">
    <source>
        <dbReference type="Proteomes" id="UP000278143"/>
    </source>
</evidence>
<gene>
    <name evidence="1" type="ORF">SYNPS1DRAFT_6916</name>
</gene>
<evidence type="ECO:0000313" key="1">
    <source>
        <dbReference type="EMBL" id="RKP26032.1"/>
    </source>
</evidence>
<dbReference type="Proteomes" id="UP000278143">
    <property type="component" value="Unassembled WGS sequence"/>
</dbReference>
<proteinExistence type="predicted"/>
<organism evidence="1 2">
    <name type="scientific">Syncephalis pseudoplumigaleata</name>
    <dbReference type="NCBI Taxonomy" id="1712513"/>
    <lineage>
        <taxon>Eukaryota</taxon>
        <taxon>Fungi</taxon>
        <taxon>Fungi incertae sedis</taxon>
        <taxon>Zoopagomycota</taxon>
        <taxon>Zoopagomycotina</taxon>
        <taxon>Zoopagomycetes</taxon>
        <taxon>Zoopagales</taxon>
        <taxon>Piptocephalidaceae</taxon>
        <taxon>Syncephalis</taxon>
    </lineage>
</organism>